<gene>
    <name evidence="5" type="ORF">SAMN05660772_01282</name>
</gene>
<comment type="cofactor">
    <cofactor evidence="1">
        <name>FMN</name>
        <dbReference type="ChEBI" id="CHEBI:58210"/>
    </cofactor>
</comment>
<accession>A0A1W1V7R9</accession>
<dbReference type="AlphaFoldDB" id="A0A1W1V7R9"/>
<reference evidence="6" key="1">
    <citation type="submission" date="2017-04" db="EMBL/GenBank/DDBJ databases">
        <authorList>
            <person name="Varghese N."/>
            <person name="Submissions S."/>
        </authorList>
    </citation>
    <scope>NUCLEOTIDE SEQUENCE [LARGE SCALE GENOMIC DNA]</scope>
    <source>
        <strain evidence="6">DSM 23072</strain>
    </source>
</reference>
<proteinExistence type="predicted"/>
<protein>
    <submittedName>
        <fullName evidence="5">NAD(P)H dehydrogenase (Quinone)</fullName>
    </submittedName>
</protein>
<dbReference type="RefSeq" id="WP_084257905.1">
    <property type="nucleotide sequence ID" value="NZ_FWWV01000057.1"/>
</dbReference>
<keyword evidence="6" id="KW-1185">Reference proteome</keyword>
<dbReference type="PANTHER" id="PTHR30546">
    <property type="entry name" value="FLAVODOXIN-RELATED PROTEIN WRBA-RELATED"/>
    <property type="match status" value="1"/>
</dbReference>
<evidence type="ECO:0000256" key="1">
    <source>
        <dbReference type="ARBA" id="ARBA00001917"/>
    </source>
</evidence>
<dbReference type="Pfam" id="PF03358">
    <property type="entry name" value="FMN_red"/>
    <property type="match status" value="1"/>
</dbReference>
<dbReference type="GO" id="GO:0003955">
    <property type="term" value="F:NAD(P)H dehydrogenase (quinone) activity"/>
    <property type="evidence" value="ECO:0007669"/>
    <property type="project" value="TreeGrafter"/>
</dbReference>
<evidence type="ECO:0000256" key="2">
    <source>
        <dbReference type="ARBA" id="ARBA00022630"/>
    </source>
</evidence>
<organism evidence="5 6">
    <name type="scientific">Pasteurella testudinis DSM 23072</name>
    <dbReference type="NCBI Taxonomy" id="1122938"/>
    <lineage>
        <taxon>Bacteria</taxon>
        <taxon>Pseudomonadati</taxon>
        <taxon>Pseudomonadota</taxon>
        <taxon>Gammaproteobacteria</taxon>
        <taxon>Pasteurellales</taxon>
        <taxon>Pasteurellaceae</taxon>
        <taxon>Pasteurella</taxon>
    </lineage>
</organism>
<keyword evidence="3" id="KW-0288">FMN</keyword>
<feature type="domain" description="Flavodoxin-like" evidence="4">
    <location>
        <begin position="4"/>
        <end position="159"/>
    </location>
</feature>
<evidence type="ECO:0000256" key="3">
    <source>
        <dbReference type="ARBA" id="ARBA00022643"/>
    </source>
</evidence>
<dbReference type="InterPro" id="IPR005025">
    <property type="entry name" value="FMN_Rdtase-like_dom"/>
</dbReference>
<evidence type="ECO:0000313" key="5">
    <source>
        <dbReference type="EMBL" id="SMB89071.1"/>
    </source>
</evidence>
<evidence type="ECO:0000313" key="6">
    <source>
        <dbReference type="Proteomes" id="UP000192408"/>
    </source>
</evidence>
<dbReference type="PANTHER" id="PTHR30546:SF23">
    <property type="entry name" value="FLAVOPROTEIN-LIKE PROTEIN YCP4-RELATED"/>
    <property type="match status" value="1"/>
</dbReference>
<dbReference type="GO" id="GO:0016020">
    <property type="term" value="C:membrane"/>
    <property type="evidence" value="ECO:0007669"/>
    <property type="project" value="TreeGrafter"/>
</dbReference>
<name>A0A1W1V7R9_9PAST</name>
<dbReference type="InterPro" id="IPR008254">
    <property type="entry name" value="Flavodoxin/NO_synth"/>
</dbReference>
<keyword evidence="2" id="KW-0285">Flavoprotein</keyword>
<dbReference type="InterPro" id="IPR001226">
    <property type="entry name" value="Flavodoxin_CS"/>
</dbReference>
<dbReference type="Gene3D" id="3.40.50.360">
    <property type="match status" value="1"/>
</dbReference>
<dbReference type="PROSITE" id="PS50902">
    <property type="entry name" value="FLAVODOXIN_LIKE"/>
    <property type="match status" value="1"/>
</dbReference>
<dbReference type="STRING" id="1122938.SAMN05660772_01282"/>
<dbReference type="SUPFAM" id="SSF52218">
    <property type="entry name" value="Flavoproteins"/>
    <property type="match status" value="1"/>
</dbReference>
<dbReference type="GO" id="GO:0010181">
    <property type="term" value="F:FMN binding"/>
    <property type="evidence" value="ECO:0007669"/>
    <property type="project" value="InterPro"/>
</dbReference>
<dbReference type="PROSITE" id="PS00201">
    <property type="entry name" value="FLAVODOXIN"/>
    <property type="match status" value="1"/>
</dbReference>
<dbReference type="Proteomes" id="UP000192408">
    <property type="component" value="Unassembled WGS sequence"/>
</dbReference>
<dbReference type="GO" id="GO:0009055">
    <property type="term" value="F:electron transfer activity"/>
    <property type="evidence" value="ECO:0007669"/>
    <property type="project" value="InterPro"/>
</dbReference>
<dbReference type="InterPro" id="IPR029039">
    <property type="entry name" value="Flavoprotein-like_sf"/>
</dbReference>
<dbReference type="EMBL" id="FWWV01000057">
    <property type="protein sequence ID" value="SMB89071.1"/>
    <property type="molecule type" value="Genomic_DNA"/>
</dbReference>
<evidence type="ECO:0000259" key="4">
    <source>
        <dbReference type="PROSITE" id="PS50902"/>
    </source>
</evidence>
<sequence length="196" mass="20932">MVKVAIVYHSGKGHTAMQAQSIKNGAESVEGVEVLYWNVEEAADKLDLLDGADAIVFGCPTYMGNVSAGMKAFQEHAVSRWSSRAWQDKIAGAFTTSTNLAGDKENTLMGLLTNAMQLGMIFVSLGIIPAANEPESLHTAAGPSENAVNRTDTSLGAVASAMLCEPEQMAKGDLETAYLYGQRIANITCQFVRGRR</sequence>